<dbReference type="NCBIfam" id="TIGR00377">
    <property type="entry name" value="ant_ant_sig"/>
    <property type="match status" value="1"/>
</dbReference>
<dbReference type="PANTHER" id="PTHR33495:SF2">
    <property type="entry name" value="ANTI-SIGMA FACTOR ANTAGONIST TM_1081-RELATED"/>
    <property type="match status" value="1"/>
</dbReference>
<dbReference type="RefSeq" id="WP_168041786.1">
    <property type="nucleotide sequence ID" value="NZ_JAAEDK010000009.1"/>
</dbReference>
<evidence type="ECO:0000256" key="2">
    <source>
        <dbReference type="RuleBase" id="RU003749"/>
    </source>
</evidence>
<dbReference type="SUPFAM" id="SSF52091">
    <property type="entry name" value="SpoIIaa-like"/>
    <property type="match status" value="1"/>
</dbReference>
<evidence type="ECO:0000313" key="6">
    <source>
        <dbReference type="Proteomes" id="UP000746741"/>
    </source>
</evidence>
<dbReference type="PANTHER" id="PTHR33495">
    <property type="entry name" value="ANTI-SIGMA FACTOR ANTAGONIST TM_1081-RELATED-RELATED"/>
    <property type="match status" value="1"/>
</dbReference>
<protein>
    <recommendedName>
        <fullName evidence="2">Anti-sigma factor antagonist</fullName>
    </recommendedName>
</protein>
<gene>
    <name evidence="5" type="ORF">GWK15_13135</name>
    <name evidence="4" type="ORF">GXW75_05400</name>
</gene>
<comment type="similarity">
    <text evidence="1 2">Belongs to the anti-sigma-factor antagonist family.</text>
</comment>
<dbReference type="Proteomes" id="UP000746741">
    <property type="component" value="Unassembled WGS sequence"/>
</dbReference>
<dbReference type="Gene3D" id="3.30.750.24">
    <property type="entry name" value="STAS domain"/>
    <property type="match status" value="1"/>
</dbReference>
<evidence type="ECO:0000313" key="7">
    <source>
        <dbReference type="Proteomes" id="UP001138708"/>
    </source>
</evidence>
<reference evidence="4" key="1">
    <citation type="submission" date="2020-01" db="EMBL/GenBank/DDBJ databases">
        <authorList>
            <person name="Rat A."/>
        </authorList>
    </citation>
    <scope>NUCLEOTIDE SEQUENCE</scope>
    <source>
        <strain evidence="4">LMG 31161</strain>
    </source>
</reference>
<proteinExistence type="inferred from homology"/>
<dbReference type="Proteomes" id="UP001138708">
    <property type="component" value="Unassembled WGS sequence"/>
</dbReference>
<reference evidence="5 6" key="2">
    <citation type="submission" date="2020-02" db="EMBL/GenBank/DDBJ databases">
        <authorList>
            <person name="Sun Q."/>
            <person name="Inoue M."/>
        </authorList>
    </citation>
    <scope>NUCLEOTIDE SEQUENCE [LARGE SCALE GENOMIC DNA]</scope>
    <source>
        <strain evidence="5 6">KCTC 22478</strain>
    </source>
</reference>
<comment type="caution">
    <text evidence="4">The sequence shown here is derived from an EMBL/GenBank/DDBJ whole genome shotgun (WGS) entry which is preliminary data.</text>
</comment>
<feature type="domain" description="STAS" evidence="3">
    <location>
        <begin position="1"/>
        <end position="109"/>
    </location>
</feature>
<evidence type="ECO:0000313" key="4">
    <source>
        <dbReference type="EMBL" id="MBR0658674.1"/>
    </source>
</evidence>
<evidence type="ECO:0000313" key="5">
    <source>
        <dbReference type="EMBL" id="NKE17890.1"/>
    </source>
</evidence>
<dbReference type="CDD" id="cd07043">
    <property type="entry name" value="STAS_anti-anti-sigma_factors"/>
    <property type="match status" value="1"/>
</dbReference>
<accession>A0A9X9WEB4</accession>
<organism evidence="4 7">
    <name type="scientific">Neoroseomonas oryzicola</name>
    <dbReference type="NCBI Taxonomy" id="535904"/>
    <lineage>
        <taxon>Bacteria</taxon>
        <taxon>Pseudomonadati</taxon>
        <taxon>Pseudomonadota</taxon>
        <taxon>Alphaproteobacteria</taxon>
        <taxon>Acetobacterales</taxon>
        <taxon>Acetobacteraceae</taxon>
        <taxon>Neoroseomonas</taxon>
    </lineage>
</organism>
<dbReference type="InterPro" id="IPR036513">
    <property type="entry name" value="STAS_dom_sf"/>
</dbReference>
<dbReference type="PROSITE" id="PS50801">
    <property type="entry name" value="STAS"/>
    <property type="match status" value="1"/>
</dbReference>
<dbReference type="EMBL" id="JAAEDK010000009">
    <property type="protein sequence ID" value="MBR0658674.1"/>
    <property type="molecule type" value="Genomic_DNA"/>
</dbReference>
<dbReference type="Pfam" id="PF01740">
    <property type="entry name" value="STAS"/>
    <property type="match status" value="1"/>
</dbReference>
<dbReference type="GO" id="GO:0043856">
    <property type="term" value="F:anti-sigma factor antagonist activity"/>
    <property type="evidence" value="ECO:0007669"/>
    <property type="project" value="InterPro"/>
</dbReference>
<name>A0A9X9WEB4_9PROT</name>
<evidence type="ECO:0000256" key="1">
    <source>
        <dbReference type="ARBA" id="ARBA00009013"/>
    </source>
</evidence>
<keyword evidence="6" id="KW-1185">Reference proteome</keyword>
<dbReference type="InterPro" id="IPR002645">
    <property type="entry name" value="STAS_dom"/>
</dbReference>
<evidence type="ECO:0000259" key="3">
    <source>
        <dbReference type="PROSITE" id="PS50801"/>
    </source>
</evidence>
<reference evidence="4" key="3">
    <citation type="journal article" date="2021" name="Syst. Appl. Microbiol.">
        <title>Roseomonas hellenica sp. nov., isolated from roots of wild-growing Alkanna tinctoria.</title>
        <authorList>
            <person name="Rat A."/>
            <person name="Naranjo H.D."/>
            <person name="Lebbe L."/>
            <person name="Cnockaert M."/>
            <person name="Krigas N."/>
            <person name="Grigoriadou K."/>
            <person name="Maloupa E."/>
            <person name="Willems A."/>
        </authorList>
    </citation>
    <scope>NUCLEOTIDE SEQUENCE</scope>
    <source>
        <strain evidence="4">LMG 31161</strain>
    </source>
</reference>
<dbReference type="AlphaFoldDB" id="A0A9X9WEB4"/>
<dbReference type="EMBL" id="JAAVUP010000003">
    <property type="protein sequence ID" value="NKE17890.1"/>
    <property type="molecule type" value="Genomic_DNA"/>
</dbReference>
<dbReference type="InterPro" id="IPR003658">
    <property type="entry name" value="Anti-sigma_ant"/>
</dbReference>
<sequence length="110" mass="11857">MQATQLKAGVWRIDLSGFLDAATVSRMESQFTQLMPVDGHDVIVDLGGVEYCGSLGIRMLLVAAKLVKQRGGRMVLSSPRAQMQLLIDTVRLGHLIPVAPSLEEAQALLG</sequence>